<dbReference type="AlphaFoldDB" id="A0A0B7H4W3"/>
<sequence>MKTAAIKRLYNTDTNNRRIKRITKNATISNNHVPADMDRK</sequence>
<name>A0A0B7H4W3_9FLAO</name>
<organism evidence="1 2">
    <name type="scientific">Capnocytophaga cynodegmi</name>
    <dbReference type="NCBI Taxonomy" id="28189"/>
    <lineage>
        <taxon>Bacteria</taxon>
        <taxon>Pseudomonadati</taxon>
        <taxon>Bacteroidota</taxon>
        <taxon>Flavobacteriia</taxon>
        <taxon>Flavobacteriales</taxon>
        <taxon>Flavobacteriaceae</taxon>
        <taxon>Capnocytophaga</taxon>
    </lineage>
</organism>
<proteinExistence type="predicted"/>
<evidence type="ECO:0000313" key="2">
    <source>
        <dbReference type="Proteomes" id="UP000038055"/>
    </source>
</evidence>
<dbReference type="Proteomes" id="UP000038055">
    <property type="component" value="Unassembled WGS sequence"/>
</dbReference>
<evidence type="ECO:0000313" key="1">
    <source>
        <dbReference type="EMBL" id="CEN32972.1"/>
    </source>
</evidence>
<gene>
    <name evidence="1" type="ORF">CCYN2B_130003</name>
</gene>
<protein>
    <submittedName>
        <fullName evidence="1">Uncharacterized protein</fullName>
    </submittedName>
</protein>
<reference evidence="2" key="1">
    <citation type="submission" date="2015-01" db="EMBL/GenBank/DDBJ databases">
        <authorList>
            <person name="MANFREDI Pablo"/>
        </authorList>
    </citation>
    <scope>NUCLEOTIDE SEQUENCE [LARGE SCALE GENOMIC DNA]</scope>
    <source>
        <strain evidence="2">Ccyn2B</strain>
    </source>
</reference>
<keyword evidence="2" id="KW-1185">Reference proteome</keyword>
<accession>A0A0B7H4W3</accession>
<dbReference type="EMBL" id="CDOD01000005">
    <property type="protein sequence ID" value="CEN32972.1"/>
    <property type="molecule type" value="Genomic_DNA"/>
</dbReference>